<evidence type="ECO:0000313" key="2">
    <source>
        <dbReference type="Proteomes" id="UP001062846"/>
    </source>
</evidence>
<gene>
    <name evidence="1" type="ORF">RHMOL_Rhmol05G0203300</name>
</gene>
<name>A0ACC0NQZ1_RHOML</name>
<protein>
    <submittedName>
        <fullName evidence="1">Uncharacterized protein</fullName>
    </submittedName>
</protein>
<reference evidence="1" key="1">
    <citation type="submission" date="2022-02" db="EMBL/GenBank/DDBJ databases">
        <title>Plant Genome Project.</title>
        <authorList>
            <person name="Zhang R.-G."/>
        </authorList>
    </citation>
    <scope>NUCLEOTIDE SEQUENCE</scope>
    <source>
        <strain evidence="1">AT1</strain>
    </source>
</reference>
<comment type="caution">
    <text evidence="1">The sequence shown here is derived from an EMBL/GenBank/DDBJ whole genome shotgun (WGS) entry which is preliminary data.</text>
</comment>
<proteinExistence type="predicted"/>
<sequence length="154" mass="17776">MRLISRERRDFSKGGCPLCKTMTRSSKQMISAQSTPLYVCVCIHPVDIKEDVRRFLAWTTLPDFSNYFTLESYVWTKDYINMLLLLLLLLSVIQHDPGLPNNFSSTMRGCDDRYTSLEFISVEKTRPISWLGKSEGLWESRIGPLSMGQLFLQP</sequence>
<dbReference type="EMBL" id="CM046392">
    <property type="protein sequence ID" value="KAI8555813.1"/>
    <property type="molecule type" value="Genomic_DNA"/>
</dbReference>
<keyword evidence="2" id="KW-1185">Reference proteome</keyword>
<accession>A0ACC0NQZ1</accession>
<evidence type="ECO:0000313" key="1">
    <source>
        <dbReference type="EMBL" id="KAI8555813.1"/>
    </source>
</evidence>
<organism evidence="1 2">
    <name type="scientific">Rhododendron molle</name>
    <name type="common">Chinese azalea</name>
    <name type="synonym">Azalea mollis</name>
    <dbReference type="NCBI Taxonomy" id="49168"/>
    <lineage>
        <taxon>Eukaryota</taxon>
        <taxon>Viridiplantae</taxon>
        <taxon>Streptophyta</taxon>
        <taxon>Embryophyta</taxon>
        <taxon>Tracheophyta</taxon>
        <taxon>Spermatophyta</taxon>
        <taxon>Magnoliopsida</taxon>
        <taxon>eudicotyledons</taxon>
        <taxon>Gunneridae</taxon>
        <taxon>Pentapetalae</taxon>
        <taxon>asterids</taxon>
        <taxon>Ericales</taxon>
        <taxon>Ericaceae</taxon>
        <taxon>Ericoideae</taxon>
        <taxon>Rhodoreae</taxon>
        <taxon>Rhododendron</taxon>
    </lineage>
</organism>
<dbReference type="Proteomes" id="UP001062846">
    <property type="component" value="Chromosome 5"/>
</dbReference>